<dbReference type="GO" id="GO:0004566">
    <property type="term" value="F:beta-glucuronidase activity"/>
    <property type="evidence" value="ECO:0007669"/>
    <property type="project" value="UniProtKB-EC"/>
</dbReference>
<dbReference type="Pfam" id="PF02837">
    <property type="entry name" value="Glyco_hydro_2_N"/>
    <property type="match status" value="1"/>
</dbReference>
<dbReference type="InterPro" id="IPR008979">
    <property type="entry name" value="Galactose-bd-like_sf"/>
</dbReference>
<dbReference type="GO" id="GO:0005764">
    <property type="term" value="C:lysosome"/>
    <property type="evidence" value="ECO:0007669"/>
    <property type="project" value="UniProtKB-SubCell"/>
</dbReference>
<keyword evidence="8 12" id="KW-0378">Hydrolase</keyword>
<evidence type="ECO:0000256" key="9">
    <source>
        <dbReference type="ARBA" id="ARBA00023180"/>
    </source>
</evidence>
<evidence type="ECO:0000256" key="2">
    <source>
        <dbReference type="ARBA" id="ARBA00004371"/>
    </source>
</evidence>
<dbReference type="Gene3D" id="2.60.40.10">
    <property type="entry name" value="Immunoglobulins"/>
    <property type="match status" value="1"/>
</dbReference>
<dbReference type="InterPro" id="IPR036156">
    <property type="entry name" value="Beta-gal/glucu_dom_sf"/>
</dbReference>
<evidence type="ECO:0000259" key="16">
    <source>
        <dbReference type="Pfam" id="PF02837"/>
    </source>
</evidence>
<sequence length="637" mass="72458">MLVMDLHARAAYLFLITCLLLLLDINELVSATKKGMLYPRPSESRTIFELGGVWNFRADMSANRSAGFEEKWYSKPLAMTGLVIDMPVPASFNDITQDENLRSFIGWVWYDREFYCPFYLKSDIQVVLRIESAHYNSVVWLNGQEVMTHAGGHLPFEADVTKLIYSSKKNRVTVAVNNTLSPTTLPPGEVQYDPDLPNPWTLSHQFDFFNYAGIHRGVKLYTKPVSFIDDITVTTDFTETTGHVMYNVTIVGTSTTADVKLLDQNNSVVASNKSLSGILTVPKVQLWWPYTMSSKPGYLYTLQVTYGEDIYRLPVGVRTVKVDGTKFYINNKPFYFHGVNKHEDADIRGKGLDMPLITKDINLLKWLGANSFRTSHYPYAEEILDMCDQHGIVVISESPGVGIVQANFMTNKSLAHHQEVMFELIRRDKNRPSVVMWSVANEPDSGIPEAHSYFKSVFDYTRSLDSTRPVTFVHGGSSEARDPQHDQVAPFVDVLCLNNYQAWYSNSGILSSISPKLSKYISAWNQQYKKPIIISEYGAGAVYGFHSDPPLMFTEDYQVQLFKEHFKVFDKMRPDVLTGELVWNFADFMTQQENTRVLGNRKGIFTRQRQPKAVAYVLQERYVQLGALSGVTVKYMK</sequence>
<dbReference type="Pfam" id="PF00703">
    <property type="entry name" value="Glyco_hydro_2"/>
    <property type="match status" value="1"/>
</dbReference>
<dbReference type="Proteomes" id="UP001152320">
    <property type="component" value="Chromosome 4"/>
</dbReference>
<keyword evidence="9" id="KW-0325">Glycoprotein</keyword>
<dbReference type="EMBL" id="JAIZAY010000004">
    <property type="protein sequence ID" value="KAJ8044215.1"/>
    <property type="molecule type" value="Genomic_DNA"/>
</dbReference>
<dbReference type="InterPro" id="IPR006101">
    <property type="entry name" value="Glyco_hydro_2"/>
</dbReference>
<dbReference type="InterPro" id="IPR006104">
    <property type="entry name" value="Glyco_hydro_2_N"/>
</dbReference>
<comment type="subunit">
    <text evidence="4 12">Homotetramer.</text>
</comment>
<keyword evidence="10 12" id="KW-0458">Lysosome</keyword>
<evidence type="ECO:0000256" key="5">
    <source>
        <dbReference type="ARBA" id="ARBA00012761"/>
    </source>
</evidence>
<dbReference type="InterPro" id="IPR023232">
    <property type="entry name" value="Glyco_hydro_2_AS"/>
</dbReference>
<dbReference type="OrthoDB" id="408532at2759"/>
<evidence type="ECO:0000256" key="10">
    <source>
        <dbReference type="ARBA" id="ARBA00023228"/>
    </source>
</evidence>
<dbReference type="GO" id="GO:0030246">
    <property type="term" value="F:carbohydrate binding"/>
    <property type="evidence" value="ECO:0007669"/>
    <property type="project" value="TreeGrafter"/>
</dbReference>
<dbReference type="InterPro" id="IPR023230">
    <property type="entry name" value="Glyco_hydro_2_CS"/>
</dbReference>
<evidence type="ECO:0000259" key="15">
    <source>
        <dbReference type="Pfam" id="PF02836"/>
    </source>
</evidence>
<gene>
    <name evidence="17" type="ORF">HOLleu_11609</name>
</gene>
<dbReference type="GO" id="GO:0005615">
    <property type="term" value="C:extracellular space"/>
    <property type="evidence" value="ECO:0007669"/>
    <property type="project" value="TreeGrafter"/>
</dbReference>
<comment type="function">
    <text evidence="1 12">Plays an important role in the degradation of dermatan and keratan sulfates.</text>
</comment>
<accession>A0A9Q1CFY0</accession>
<feature type="domain" description="Glycoside hydrolase family 2 immunoglobulin-like beta-sandwich" evidence="14">
    <location>
        <begin position="227"/>
        <end position="318"/>
    </location>
</feature>
<dbReference type="Gene3D" id="2.60.120.260">
    <property type="entry name" value="Galactose-binding domain-like"/>
    <property type="match status" value="1"/>
</dbReference>
<evidence type="ECO:0000256" key="11">
    <source>
        <dbReference type="ARBA" id="ARBA00023295"/>
    </source>
</evidence>
<evidence type="ECO:0000256" key="13">
    <source>
        <dbReference type="SAM" id="SignalP"/>
    </source>
</evidence>
<evidence type="ECO:0000259" key="14">
    <source>
        <dbReference type="Pfam" id="PF00703"/>
    </source>
</evidence>
<evidence type="ECO:0000256" key="7">
    <source>
        <dbReference type="ARBA" id="ARBA00022729"/>
    </source>
</evidence>
<dbReference type="AlphaFoldDB" id="A0A9Q1CFY0"/>
<dbReference type="SUPFAM" id="SSF51445">
    <property type="entry name" value="(Trans)glycosidases"/>
    <property type="match status" value="1"/>
</dbReference>
<comment type="catalytic activity">
    <reaction evidence="12">
        <text>a beta-D-glucuronoside + H2O = D-glucuronate + an alcohol</text>
        <dbReference type="Rhea" id="RHEA:17633"/>
        <dbReference type="ChEBI" id="CHEBI:15377"/>
        <dbReference type="ChEBI" id="CHEBI:30879"/>
        <dbReference type="ChEBI" id="CHEBI:58720"/>
        <dbReference type="ChEBI" id="CHEBI:83411"/>
        <dbReference type="EC" id="3.2.1.31"/>
    </reaction>
</comment>
<dbReference type="InterPro" id="IPR017853">
    <property type="entry name" value="GH"/>
</dbReference>
<proteinExistence type="inferred from homology"/>
<dbReference type="EC" id="3.2.1.31" evidence="5 12"/>
<evidence type="ECO:0000313" key="18">
    <source>
        <dbReference type="Proteomes" id="UP001152320"/>
    </source>
</evidence>
<name>A0A9Q1CFY0_HOLLE</name>
<dbReference type="Pfam" id="PF02836">
    <property type="entry name" value="Glyco_hydro_2_C"/>
    <property type="match status" value="1"/>
</dbReference>
<keyword evidence="11 12" id="KW-0326">Glycosidase</keyword>
<keyword evidence="18" id="KW-1185">Reference proteome</keyword>
<evidence type="ECO:0000256" key="12">
    <source>
        <dbReference type="RuleBase" id="RU361154"/>
    </source>
</evidence>
<dbReference type="InterPro" id="IPR006103">
    <property type="entry name" value="Glyco_hydro_2_cat"/>
</dbReference>
<feature type="domain" description="Glycosyl hydrolases family 2 sugar binding" evidence="16">
    <location>
        <begin position="96"/>
        <end position="224"/>
    </location>
</feature>
<evidence type="ECO:0000256" key="3">
    <source>
        <dbReference type="ARBA" id="ARBA00007401"/>
    </source>
</evidence>
<dbReference type="GO" id="GO:0019391">
    <property type="term" value="P:glucuronoside catabolic process"/>
    <property type="evidence" value="ECO:0007669"/>
    <property type="project" value="TreeGrafter"/>
</dbReference>
<dbReference type="PRINTS" id="PR00132">
    <property type="entry name" value="GLHYDRLASE2"/>
</dbReference>
<protein>
    <recommendedName>
        <fullName evidence="6 12">Beta-glucuronidase</fullName>
        <ecNumber evidence="5 12">3.2.1.31</ecNumber>
    </recommendedName>
</protein>
<dbReference type="FunFam" id="2.60.40.10:FF:000628">
    <property type="entry name" value="Beta-glucuronidase"/>
    <property type="match status" value="1"/>
</dbReference>
<dbReference type="SUPFAM" id="SSF49303">
    <property type="entry name" value="beta-Galactosidase/glucuronidase domain"/>
    <property type="match status" value="1"/>
</dbReference>
<comment type="caution">
    <text evidence="17">The sequence shown here is derived from an EMBL/GenBank/DDBJ whole genome shotgun (WGS) entry which is preliminary data.</text>
</comment>
<feature type="domain" description="Glycoside hydrolase family 2 catalytic" evidence="15">
    <location>
        <begin position="320"/>
        <end position="624"/>
    </location>
</feature>
<comment type="similarity">
    <text evidence="3 12">Belongs to the glycosyl hydrolase 2 family.</text>
</comment>
<evidence type="ECO:0000313" key="17">
    <source>
        <dbReference type="EMBL" id="KAJ8044215.1"/>
    </source>
</evidence>
<evidence type="ECO:0000256" key="4">
    <source>
        <dbReference type="ARBA" id="ARBA00011881"/>
    </source>
</evidence>
<dbReference type="PROSITE" id="PS00719">
    <property type="entry name" value="GLYCOSYL_HYDROL_F2_1"/>
    <property type="match status" value="1"/>
</dbReference>
<dbReference type="PANTHER" id="PTHR10066:SF67">
    <property type="entry name" value="BETA-GLUCURONIDASE"/>
    <property type="match status" value="1"/>
</dbReference>
<dbReference type="InterPro" id="IPR013783">
    <property type="entry name" value="Ig-like_fold"/>
</dbReference>
<dbReference type="Gene3D" id="3.20.20.80">
    <property type="entry name" value="Glycosidases"/>
    <property type="match status" value="1"/>
</dbReference>
<evidence type="ECO:0000256" key="1">
    <source>
        <dbReference type="ARBA" id="ARBA00003025"/>
    </source>
</evidence>
<comment type="activity regulation">
    <text evidence="12">Inhibited by L-aspartic acid.</text>
</comment>
<dbReference type="FunFam" id="2.60.120.260:FF:000027">
    <property type="entry name" value="Beta-glucuronidase"/>
    <property type="match status" value="1"/>
</dbReference>
<dbReference type="PANTHER" id="PTHR10066">
    <property type="entry name" value="BETA-GLUCURONIDASE"/>
    <property type="match status" value="1"/>
</dbReference>
<feature type="chain" id="PRO_5040425135" description="Beta-glucuronidase" evidence="13">
    <location>
        <begin position="32"/>
        <end position="637"/>
    </location>
</feature>
<comment type="subcellular location">
    <subcellularLocation>
        <location evidence="2">Lysosome</location>
    </subcellularLocation>
</comment>
<dbReference type="InterPro" id="IPR006102">
    <property type="entry name" value="Ig-like_GH2"/>
</dbReference>
<dbReference type="NCBIfam" id="NF007538">
    <property type="entry name" value="PRK10150.1"/>
    <property type="match status" value="1"/>
</dbReference>
<evidence type="ECO:0000256" key="8">
    <source>
        <dbReference type="ARBA" id="ARBA00022801"/>
    </source>
</evidence>
<keyword evidence="7 13" id="KW-0732">Signal</keyword>
<dbReference type="SUPFAM" id="SSF49785">
    <property type="entry name" value="Galactose-binding domain-like"/>
    <property type="match status" value="1"/>
</dbReference>
<dbReference type="GO" id="GO:0005975">
    <property type="term" value="P:carbohydrate metabolic process"/>
    <property type="evidence" value="ECO:0007669"/>
    <property type="project" value="InterPro"/>
</dbReference>
<dbReference type="FunFam" id="3.20.20.80:FF:000029">
    <property type="entry name" value="Beta-glucuronidase"/>
    <property type="match status" value="1"/>
</dbReference>
<reference evidence="17" key="1">
    <citation type="submission" date="2021-10" db="EMBL/GenBank/DDBJ databases">
        <title>Tropical sea cucumber genome reveals ecological adaptation and Cuvierian tubules defense mechanism.</title>
        <authorList>
            <person name="Chen T."/>
        </authorList>
    </citation>
    <scope>NUCLEOTIDE SEQUENCE</scope>
    <source>
        <strain evidence="17">Nanhai2018</strain>
        <tissue evidence="17">Muscle</tissue>
    </source>
</reference>
<evidence type="ECO:0000256" key="6">
    <source>
        <dbReference type="ARBA" id="ARBA00016205"/>
    </source>
</evidence>
<organism evidence="17 18">
    <name type="scientific">Holothuria leucospilota</name>
    <name type="common">Black long sea cucumber</name>
    <name type="synonym">Mertensiothuria leucospilota</name>
    <dbReference type="NCBI Taxonomy" id="206669"/>
    <lineage>
        <taxon>Eukaryota</taxon>
        <taxon>Metazoa</taxon>
        <taxon>Echinodermata</taxon>
        <taxon>Eleutherozoa</taxon>
        <taxon>Echinozoa</taxon>
        <taxon>Holothuroidea</taxon>
        <taxon>Aspidochirotacea</taxon>
        <taxon>Aspidochirotida</taxon>
        <taxon>Holothuriidae</taxon>
        <taxon>Holothuria</taxon>
    </lineage>
</organism>
<dbReference type="PROSITE" id="PS00608">
    <property type="entry name" value="GLYCOSYL_HYDROL_F2_2"/>
    <property type="match status" value="1"/>
</dbReference>
<feature type="signal peptide" evidence="13">
    <location>
        <begin position="1"/>
        <end position="31"/>
    </location>
</feature>